<proteinExistence type="predicted"/>
<evidence type="ECO:0000313" key="4">
    <source>
        <dbReference type="Proteomes" id="UP000254209"/>
    </source>
</evidence>
<dbReference type="AlphaFoldDB" id="A0A376BKY7"/>
<feature type="signal peptide" evidence="1">
    <location>
        <begin position="1"/>
        <end position="19"/>
    </location>
</feature>
<dbReference type="Pfam" id="PF13827">
    <property type="entry name" value="DUF4189"/>
    <property type="match status" value="1"/>
</dbReference>
<evidence type="ECO:0000313" key="3">
    <source>
        <dbReference type="EMBL" id="SSY70285.1"/>
    </source>
</evidence>
<gene>
    <name evidence="3" type="ORF">NCTC10283_00368</name>
</gene>
<feature type="chain" id="PRO_5016631253" description="DUF4189 domain-containing protein" evidence="1">
    <location>
        <begin position="20"/>
        <end position="147"/>
    </location>
</feature>
<dbReference type="InterPro" id="IPR025240">
    <property type="entry name" value="DUF4189"/>
</dbReference>
<organism evidence="3 4">
    <name type="scientific">Alysiella crassa</name>
    <dbReference type="NCBI Taxonomy" id="153491"/>
    <lineage>
        <taxon>Bacteria</taxon>
        <taxon>Pseudomonadati</taxon>
        <taxon>Pseudomonadota</taxon>
        <taxon>Betaproteobacteria</taxon>
        <taxon>Neisseriales</taxon>
        <taxon>Neisseriaceae</taxon>
        <taxon>Alysiella</taxon>
    </lineage>
</organism>
<keyword evidence="1" id="KW-0732">Signal</keyword>
<dbReference type="OrthoDB" id="8613649at2"/>
<dbReference type="RefSeq" id="WP_034295122.1">
    <property type="nucleotide sequence ID" value="NZ_UFSO01000002.1"/>
</dbReference>
<dbReference type="EMBL" id="UFSO01000002">
    <property type="protein sequence ID" value="SSY70285.1"/>
    <property type="molecule type" value="Genomic_DNA"/>
</dbReference>
<sequence length="147" mass="16772">MLFKYTPLILCLIAPFAWANDTYGYLGFWHNPHDSRTVPQTKTTRENNSLAEAEAEMQQFCSRHDQILPNGTTGCFALTPIQNTCAAAAWSHKRGLMRPDNVYIATHTDFHQVGKIAYKLCKQNNGWFARCEVETVYCSSSEMYPQK</sequence>
<evidence type="ECO:0000259" key="2">
    <source>
        <dbReference type="Pfam" id="PF13827"/>
    </source>
</evidence>
<evidence type="ECO:0000256" key="1">
    <source>
        <dbReference type="SAM" id="SignalP"/>
    </source>
</evidence>
<name>A0A376BKY7_9NEIS</name>
<accession>A0A376BKY7</accession>
<dbReference type="Proteomes" id="UP000254209">
    <property type="component" value="Unassembled WGS sequence"/>
</dbReference>
<feature type="domain" description="DUF4189" evidence="2">
    <location>
        <begin position="42"/>
        <end position="138"/>
    </location>
</feature>
<keyword evidence="4" id="KW-1185">Reference proteome</keyword>
<reference evidence="3 4" key="1">
    <citation type="submission" date="2018-06" db="EMBL/GenBank/DDBJ databases">
        <authorList>
            <consortium name="Pathogen Informatics"/>
            <person name="Doyle S."/>
        </authorList>
    </citation>
    <scope>NUCLEOTIDE SEQUENCE [LARGE SCALE GENOMIC DNA]</scope>
    <source>
        <strain evidence="3 4">NCTC10283</strain>
    </source>
</reference>
<protein>
    <recommendedName>
        <fullName evidence="2">DUF4189 domain-containing protein</fullName>
    </recommendedName>
</protein>